<dbReference type="InterPro" id="IPR025953">
    <property type="entry name" value="YlbD_coat"/>
</dbReference>
<gene>
    <name evidence="2" type="ORF">KHA99_05785</name>
</gene>
<sequence>MTQKKLHPSVEKFKEFVRNNPKIIKEVRKGNATWQELYEDWYLLGEEDQRWEKIGSDGEAAEVKDEKEAKGDLMSNVMGIFKKMDPNQMQSHLQNISQAIGAIQGLVSQFQGGNAPNNPVKPPEGPKHPFSFRQD</sequence>
<feature type="compositionally biased region" description="Polar residues" evidence="1">
    <location>
        <begin position="107"/>
        <end position="117"/>
    </location>
</feature>
<evidence type="ECO:0000313" key="3">
    <source>
        <dbReference type="Proteomes" id="UP000679749"/>
    </source>
</evidence>
<proteinExistence type="predicted"/>
<dbReference type="RefSeq" id="WP_213116448.1">
    <property type="nucleotide sequence ID" value="NZ_JAGYPF010000001.1"/>
</dbReference>
<protein>
    <submittedName>
        <fullName evidence="2">YlbD family protein</fullName>
    </submittedName>
</protein>
<feature type="region of interest" description="Disordered" evidence="1">
    <location>
        <begin position="107"/>
        <end position="135"/>
    </location>
</feature>
<dbReference type="EMBL" id="JAGYPF010000001">
    <property type="protein sequence ID" value="MBS4211970.1"/>
    <property type="molecule type" value="Genomic_DNA"/>
</dbReference>
<dbReference type="Pfam" id="PF14071">
    <property type="entry name" value="YlbD_coat"/>
    <property type="match status" value="1"/>
</dbReference>
<dbReference type="AlphaFoldDB" id="A0A942U2D7"/>
<comment type="caution">
    <text evidence="2">The sequence shown here is derived from an EMBL/GenBank/DDBJ whole genome shotgun (WGS) entry which is preliminary data.</text>
</comment>
<reference evidence="2" key="1">
    <citation type="submission" date="2021-05" db="EMBL/GenBank/DDBJ databases">
        <title>Novel Bacillus species.</title>
        <authorList>
            <person name="Liu G."/>
        </authorList>
    </citation>
    <scope>NUCLEOTIDE SEQUENCE</scope>
    <source>
        <strain evidence="2">FJAT-49825</strain>
    </source>
</reference>
<organism evidence="2 3">
    <name type="scientific">Neobacillus rhizophilus</name>
    <dbReference type="NCBI Taxonomy" id="2833579"/>
    <lineage>
        <taxon>Bacteria</taxon>
        <taxon>Bacillati</taxon>
        <taxon>Bacillota</taxon>
        <taxon>Bacilli</taxon>
        <taxon>Bacillales</taxon>
        <taxon>Bacillaceae</taxon>
        <taxon>Neobacillus</taxon>
    </lineage>
</organism>
<evidence type="ECO:0000313" key="2">
    <source>
        <dbReference type="EMBL" id="MBS4211970.1"/>
    </source>
</evidence>
<name>A0A942U2D7_9BACI</name>
<evidence type="ECO:0000256" key="1">
    <source>
        <dbReference type="SAM" id="MobiDB-lite"/>
    </source>
</evidence>
<keyword evidence="3" id="KW-1185">Reference proteome</keyword>
<accession>A0A942U2D7</accession>
<dbReference type="Proteomes" id="UP000679749">
    <property type="component" value="Unassembled WGS sequence"/>
</dbReference>